<dbReference type="PANTHER" id="PTHR32322:SF18">
    <property type="entry name" value="S-ADENOSYLMETHIONINE_S-ADENOSYLHOMOCYSTEINE TRANSPORTER"/>
    <property type="match status" value="1"/>
</dbReference>
<accession>A0A1M5WPQ5</accession>
<protein>
    <submittedName>
        <fullName evidence="8">EamA domain-containing membrane protein RarD</fullName>
    </submittedName>
</protein>
<keyword evidence="4 6" id="KW-1133">Transmembrane helix</keyword>
<dbReference type="STRING" id="1195760.SAMN05444281_2556"/>
<dbReference type="InterPro" id="IPR050638">
    <property type="entry name" value="AA-Vitamin_Transporters"/>
</dbReference>
<reference evidence="9" key="1">
    <citation type="submission" date="2016-11" db="EMBL/GenBank/DDBJ databases">
        <authorList>
            <person name="Varghese N."/>
            <person name="Submissions S."/>
        </authorList>
    </citation>
    <scope>NUCLEOTIDE SEQUENCE [LARGE SCALE GENOMIC DNA]</scope>
    <source>
        <strain evidence="9">DSM 100572</strain>
    </source>
</reference>
<feature type="transmembrane region" description="Helical" evidence="6">
    <location>
        <begin position="252"/>
        <end position="271"/>
    </location>
</feature>
<evidence type="ECO:0000313" key="9">
    <source>
        <dbReference type="Proteomes" id="UP000184109"/>
    </source>
</evidence>
<dbReference type="Proteomes" id="UP000184109">
    <property type="component" value="Unassembled WGS sequence"/>
</dbReference>
<feature type="transmembrane region" description="Helical" evidence="6">
    <location>
        <begin position="105"/>
        <end position="122"/>
    </location>
</feature>
<dbReference type="InterPro" id="IPR000620">
    <property type="entry name" value="EamA_dom"/>
</dbReference>
<evidence type="ECO:0000256" key="6">
    <source>
        <dbReference type="SAM" id="Phobius"/>
    </source>
</evidence>
<dbReference type="Pfam" id="PF00892">
    <property type="entry name" value="EamA"/>
    <property type="match status" value="2"/>
</dbReference>
<feature type="domain" description="EamA" evidence="7">
    <location>
        <begin position="159"/>
        <end position="294"/>
    </location>
</feature>
<dbReference type="OrthoDB" id="9813617at2"/>
<proteinExistence type="predicted"/>
<organism evidence="8 9">
    <name type="scientific">Wenyingzhuangia marina</name>
    <dbReference type="NCBI Taxonomy" id="1195760"/>
    <lineage>
        <taxon>Bacteria</taxon>
        <taxon>Pseudomonadati</taxon>
        <taxon>Bacteroidota</taxon>
        <taxon>Flavobacteriia</taxon>
        <taxon>Flavobacteriales</taxon>
        <taxon>Flavobacteriaceae</taxon>
        <taxon>Wenyingzhuangia</taxon>
    </lineage>
</organism>
<name>A0A1M5WPQ5_9FLAO</name>
<comment type="subcellular location">
    <subcellularLocation>
        <location evidence="1">Cell membrane</location>
        <topology evidence="1">Multi-pass membrane protein</topology>
    </subcellularLocation>
</comment>
<feature type="transmembrane region" description="Helical" evidence="6">
    <location>
        <begin position="188"/>
        <end position="209"/>
    </location>
</feature>
<dbReference type="AlphaFoldDB" id="A0A1M5WPQ5"/>
<feature type="transmembrane region" description="Helical" evidence="6">
    <location>
        <begin position="221"/>
        <end position="240"/>
    </location>
</feature>
<gene>
    <name evidence="8" type="ORF">SAMN05444281_2556</name>
</gene>
<keyword evidence="2" id="KW-1003">Cell membrane</keyword>
<keyword evidence="9" id="KW-1185">Reference proteome</keyword>
<feature type="domain" description="EamA" evidence="7">
    <location>
        <begin position="9"/>
        <end position="145"/>
    </location>
</feature>
<feature type="transmembrane region" description="Helical" evidence="6">
    <location>
        <begin position="72"/>
        <end position="93"/>
    </location>
</feature>
<dbReference type="InterPro" id="IPR037185">
    <property type="entry name" value="EmrE-like"/>
</dbReference>
<evidence type="ECO:0000256" key="1">
    <source>
        <dbReference type="ARBA" id="ARBA00004651"/>
    </source>
</evidence>
<evidence type="ECO:0000256" key="5">
    <source>
        <dbReference type="ARBA" id="ARBA00023136"/>
    </source>
</evidence>
<feature type="transmembrane region" description="Helical" evidence="6">
    <location>
        <begin position="157"/>
        <end position="176"/>
    </location>
</feature>
<dbReference type="Gene3D" id="1.10.3730.20">
    <property type="match status" value="1"/>
</dbReference>
<keyword evidence="5 6" id="KW-0472">Membrane</keyword>
<evidence type="ECO:0000313" key="8">
    <source>
        <dbReference type="EMBL" id="SHH89362.1"/>
    </source>
</evidence>
<evidence type="ECO:0000259" key="7">
    <source>
        <dbReference type="Pfam" id="PF00892"/>
    </source>
</evidence>
<dbReference type="RefSeq" id="WP_073122138.1">
    <property type="nucleotide sequence ID" value="NZ_BMEN01000005.1"/>
</dbReference>
<evidence type="ECO:0000256" key="2">
    <source>
        <dbReference type="ARBA" id="ARBA00022475"/>
    </source>
</evidence>
<sequence>MKKISENTVGVLIALLAVFLFSSKAIIVKLIYDFQVPTVHILLLRMLFALPFYLVILAVKRNEVKTGLEKKHYLWLVLFGVIGYYVASFFDFYGLKFLSASLERIILFVYPTLVVLIGALFLKTKITKQQIWAIVITYFGVFLTFASELQINHDDHLFLGAGLIFMSALTYASYLVGSGWLIPKFGTIRFTSMAMVVACSSVIIHYLISDRQSVLNYPAEVYQYEILMAVFCTVLPSYLVSYAIQKLGASKFAIIGSIGPVFTIVLATIVLGESITFIQAIGVVIVILGVRIVSKKER</sequence>
<dbReference type="EMBL" id="FQXQ01000006">
    <property type="protein sequence ID" value="SHH89362.1"/>
    <property type="molecule type" value="Genomic_DNA"/>
</dbReference>
<dbReference type="PANTHER" id="PTHR32322">
    <property type="entry name" value="INNER MEMBRANE TRANSPORTER"/>
    <property type="match status" value="1"/>
</dbReference>
<feature type="transmembrane region" description="Helical" evidence="6">
    <location>
        <begin position="277"/>
        <end position="294"/>
    </location>
</feature>
<feature type="transmembrane region" description="Helical" evidence="6">
    <location>
        <begin position="41"/>
        <end position="60"/>
    </location>
</feature>
<dbReference type="SUPFAM" id="SSF103481">
    <property type="entry name" value="Multidrug resistance efflux transporter EmrE"/>
    <property type="match status" value="2"/>
</dbReference>
<keyword evidence="3 6" id="KW-0812">Transmembrane</keyword>
<dbReference type="GO" id="GO:0005886">
    <property type="term" value="C:plasma membrane"/>
    <property type="evidence" value="ECO:0007669"/>
    <property type="project" value="UniProtKB-SubCell"/>
</dbReference>
<feature type="transmembrane region" description="Helical" evidence="6">
    <location>
        <begin position="131"/>
        <end position="151"/>
    </location>
</feature>
<evidence type="ECO:0000256" key="3">
    <source>
        <dbReference type="ARBA" id="ARBA00022692"/>
    </source>
</evidence>
<evidence type="ECO:0000256" key="4">
    <source>
        <dbReference type="ARBA" id="ARBA00022989"/>
    </source>
</evidence>